<evidence type="ECO:0000313" key="1">
    <source>
        <dbReference type="EMBL" id="SOQ50883.1"/>
    </source>
</evidence>
<accession>A0A2H1WCU3</accession>
<organism evidence="1">
    <name type="scientific">Spodoptera frugiperda</name>
    <name type="common">Fall armyworm</name>
    <dbReference type="NCBI Taxonomy" id="7108"/>
    <lineage>
        <taxon>Eukaryota</taxon>
        <taxon>Metazoa</taxon>
        <taxon>Ecdysozoa</taxon>
        <taxon>Arthropoda</taxon>
        <taxon>Hexapoda</taxon>
        <taxon>Insecta</taxon>
        <taxon>Pterygota</taxon>
        <taxon>Neoptera</taxon>
        <taxon>Endopterygota</taxon>
        <taxon>Lepidoptera</taxon>
        <taxon>Glossata</taxon>
        <taxon>Ditrysia</taxon>
        <taxon>Noctuoidea</taxon>
        <taxon>Noctuidae</taxon>
        <taxon>Amphipyrinae</taxon>
        <taxon>Spodoptera</taxon>
    </lineage>
</organism>
<name>A0A2H1WCU3_SPOFR</name>
<protein>
    <submittedName>
        <fullName evidence="1">SFRICE_012290</fullName>
    </submittedName>
</protein>
<proteinExistence type="predicted"/>
<reference evidence="1" key="1">
    <citation type="submission" date="2016-07" db="EMBL/GenBank/DDBJ databases">
        <authorList>
            <person name="Bretaudeau A."/>
        </authorList>
    </citation>
    <scope>NUCLEOTIDE SEQUENCE</scope>
    <source>
        <strain evidence="1">Rice</strain>
        <tissue evidence="1">Whole body</tissue>
    </source>
</reference>
<sequence>MNYSSLVSLKLENGWTDLAYFGLELFLEGLKAERRPLLNKGLPLSPPRGTTRQPGNGQATSLGGLITAGLGKIFSCVVGAFTNIQVKIHMTPRPETTICGSHKELLRAGIEPATRCAAASCPVTAPTVQSIVAPHQDFLLCRGCVYKLLFHQRCAMLRCCGCVWLPPIILNDTHSLALKDACYVMDVCATYGLPSMDTSYTRAAQLPRTAKYFAALHSTSLEEKHEKVKEAHSPAVESTCYYRLTLHHLLITTVKDALYTYRRTQTHLMDIQPNTQQLIAVMCTSAYPFRDKKA</sequence>
<gene>
    <name evidence="1" type="ORF">SFRICE_012290</name>
</gene>
<dbReference type="EMBL" id="ODYU01007805">
    <property type="protein sequence ID" value="SOQ50883.1"/>
    <property type="molecule type" value="Genomic_DNA"/>
</dbReference>
<dbReference type="AlphaFoldDB" id="A0A2H1WCU3"/>